<feature type="compositionally biased region" description="Basic and acidic residues" evidence="1">
    <location>
        <begin position="734"/>
        <end position="753"/>
    </location>
</feature>
<feature type="compositionally biased region" description="Polar residues" evidence="1">
    <location>
        <begin position="347"/>
        <end position="360"/>
    </location>
</feature>
<sequence length="974" mass="110431">MANNKTTYMTIPPPPLPEFYLPRVENLSTHDTDSRTEVPYAVRYERARELARAAALPGDGIDERVSFAHTRATDAPLQHSVKRESGAPPLAVYHICRVCLRPRSARYHQEHPIPEDGLPPPPGICRRCRVTPAEEVSKVTQVVEEHDSNDIKLGVRALVPGECYYSSQDMREKRAEYLLRHAEWQEIEPSPRREEMKHSRHQEHNRVDILAPPTSIKDSTGTQRNEYTYRHFHVAVPPPPPQSIPVSPEAKEHFHRHIYIGVAPPPLAAISPKSRAASESTAKDAMDVVNKHSSRTNLVSKEAKAQYKQWQSAPPPSPPPSPMVSTGPQKVTDKIVAVGSTMREQPISTTSQQKPVSQHNFPHKTVPSEAEIRRLARDEVVRYRRAERKLEAHIDPYAHGKMVPLERMPVERRIETVRDIAEEKPWIQRSESIRRDSGVAVKEHAWATSYKQDRQEVLLSHATRQDSRNIEKRQQRAASPTTDSSSVASAKDDGPPRTVKRPVRGGKSVSEVQGIALDCSERQPGPQVGVRRIVLPARNGDIVEFSEHWNEAERATKMRSVPVRKDNERATASARDFDRVRQTPADVEHPESMGSKLTSQGYWNKEQVASKAAEQSMHTVDDNAEKLPMKRQDDFGRRDPLESDRQTTSRDTQIGSYQRQSQGFDRRPGVSEATLGKLRPPYPQEDAVTSMPSPRSHISNHSFSLAKEAALRDGGKEWMYVRRTVQPADRSWDEHVFDDGHRPDLDYKETRERFARRKLRQECTRPITPPSKRRPSDASSRVRFSSKLDVSPTPPDSDASSSEFRRGGMMKHQHNSPAPNKCSDVAVEEADRGRSRSRTVTPGERGYYYERDTIRTREREYHETDRDRTPRPSDRGRRRSGTSDTGTGLGTMPSDIRPLARAFSESPSRETLREAARRQKLQQKPDSKGPYTTEYSRSDSVEAFDGSTVTSSSRSGSRREHRVHRKEGGRSGRR</sequence>
<dbReference type="AlphaFoldDB" id="N1Q3W5"/>
<feature type="compositionally biased region" description="Basic and acidic residues" evidence="1">
    <location>
        <begin position="563"/>
        <end position="591"/>
    </location>
</feature>
<feature type="compositionally biased region" description="Basic and acidic residues" evidence="1">
    <location>
        <begin position="281"/>
        <end position="290"/>
    </location>
</feature>
<feature type="compositionally biased region" description="Low complexity" evidence="1">
    <location>
        <begin position="946"/>
        <end position="955"/>
    </location>
</feature>
<feature type="region of interest" description="Disordered" evidence="1">
    <location>
        <begin position="271"/>
        <end position="328"/>
    </location>
</feature>
<dbReference type="OMA" id="PGICRRC"/>
<feature type="compositionally biased region" description="Basic and acidic residues" evidence="1">
    <location>
        <begin position="907"/>
        <end position="927"/>
    </location>
</feature>
<reference evidence="3" key="1">
    <citation type="journal article" date="2012" name="PLoS Genet.">
        <title>The genomes of the fungal plant pathogens Cladosporium fulvum and Dothistroma septosporum reveal adaptation to different hosts and lifestyles but also signatures of common ancestry.</title>
        <authorList>
            <person name="de Wit P.J.G.M."/>
            <person name="van der Burgt A."/>
            <person name="Oekmen B."/>
            <person name="Stergiopoulos I."/>
            <person name="Abd-Elsalam K.A."/>
            <person name="Aerts A.L."/>
            <person name="Bahkali A.H."/>
            <person name="Beenen H.G."/>
            <person name="Chettri P."/>
            <person name="Cox M.P."/>
            <person name="Datema E."/>
            <person name="de Vries R.P."/>
            <person name="Dhillon B."/>
            <person name="Ganley A.R."/>
            <person name="Griffiths S.A."/>
            <person name="Guo Y."/>
            <person name="Hamelin R.C."/>
            <person name="Henrissat B."/>
            <person name="Kabir M.S."/>
            <person name="Jashni M.K."/>
            <person name="Kema G."/>
            <person name="Klaubauf S."/>
            <person name="Lapidus A."/>
            <person name="Levasseur A."/>
            <person name="Lindquist E."/>
            <person name="Mehrabi R."/>
            <person name="Ohm R.A."/>
            <person name="Owen T.J."/>
            <person name="Salamov A."/>
            <person name="Schwelm A."/>
            <person name="Schijlen E."/>
            <person name="Sun H."/>
            <person name="van den Burg H.A."/>
            <person name="van Ham R.C.H.J."/>
            <person name="Zhang S."/>
            <person name="Goodwin S.B."/>
            <person name="Grigoriev I.V."/>
            <person name="Collemare J."/>
            <person name="Bradshaw R.E."/>
        </authorList>
    </citation>
    <scope>NUCLEOTIDE SEQUENCE [LARGE SCALE GENOMIC DNA]</scope>
    <source>
        <strain evidence="3">NZE10 / CBS 128990</strain>
    </source>
</reference>
<gene>
    <name evidence="2" type="ORF">DOTSEDRAFT_19837</name>
</gene>
<feature type="compositionally biased region" description="Polar residues" evidence="1">
    <location>
        <begin position="476"/>
        <end position="488"/>
    </location>
</feature>
<feature type="compositionally biased region" description="Basic and acidic residues" evidence="1">
    <location>
        <begin position="847"/>
        <end position="875"/>
    </location>
</feature>
<dbReference type="eggNOG" id="ENOG502RKD9">
    <property type="taxonomic scope" value="Eukaryota"/>
</dbReference>
<dbReference type="STRING" id="675120.N1Q3W5"/>
<dbReference type="EMBL" id="KB446535">
    <property type="protein sequence ID" value="EME49380.1"/>
    <property type="molecule type" value="Genomic_DNA"/>
</dbReference>
<keyword evidence="3" id="KW-1185">Reference proteome</keyword>
<evidence type="ECO:0000313" key="2">
    <source>
        <dbReference type="EMBL" id="EME49380.1"/>
    </source>
</evidence>
<dbReference type="HOGENOM" id="CLU_357938_0_0_1"/>
<organism evidence="2 3">
    <name type="scientific">Dothistroma septosporum (strain NZE10 / CBS 128990)</name>
    <name type="common">Red band needle blight fungus</name>
    <name type="synonym">Mycosphaerella pini</name>
    <dbReference type="NCBI Taxonomy" id="675120"/>
    <lineage>
        <taxon>Eukaryota</taxon>
        <taxon>Fungi</taxon>
        <taxon>Dikarya</taxon>
        <taxon>Ascomycota</taxon>
        <taxon>Pezizomycotina</taxon>
        <taxon>Dothideomycetes</taxon>
        <taxon>Dothideomycetidae</taxon>
        <taxon>Mycosphaerellales</taxon>
        <taxon>Mycosphaerellaceae</taxon>
        <taxon>Dothistroma</taxon>
    </lineage>
</organism>
<feature type="region of interest" description="Disordered" evidence="1">
    <location>
        <begin position="734"/>
        <end position="974"/>
    </location>
</feature>
<name>N1Q3W5_DOTSN</name>
<feature type="compositionally biased region" description="Basic and acidic residues" evidence="1">
    <location>
        <begin position="619"/>
        <end position="648"/>
    </location>
</feature>
<reference evidence="2 3" key="2">
    <citation type="journal article" date="2012" name="PLoS Pathog.">
        <title>Diverse lifestyles and strategies of plant pathogenesis encoded in the genomes of eighteen Dothideomycetes fungi.</title>
        <authorList>
            <person name="Ohm R.A."/>
            <person name="Feau N."/>
            <person name="Henrissat B."/>
            <person name="Schoch C.L."/>
            <person name="Horwitz B.A."/>
            <person name="Barry K.W."/>
            <person name="Condon B.J."/>
            <person name="Copeland A.C."/>
            <person name="Dhillon B."/>
            <person name="Glaser F."/>
            <person name="Hesse C.N."/>
            <person name="Kosti I."/>
            <person name="LaButti K."/>
            <person name="Lindquist E.A."/>
            <person name="Lucas S."/>
            <person name="Salamov A.A."/>
            <person name="Bradshaw R.E."/>
            <person name="Ciuffetti L."/>
            <person name="Hamelin R.C."/>
            <person name="Kema G.H.J."/>
            <person name="Lawrence C."/>
            <person name="Scott J.A."/>
            <person name="Spatafora J.W."/>
            <person name="Turgeon B.G."/>
            <person name="de Wit P.J.G.M."/>
            <person name="Zhong S."/>
            <person name="Goodwin S.B."/>
            <person name="Grigoriev I.V."/>
        </authorList>
    </citation>
    <scope>NUCLEOTIDE SEQUENCE [LARGE SCALE GENOMIC DNA]</scope>
    <source>
        <strain evidence="3">NZE10 / CBS 128990</strain>
    </source>
</reference>
<dbReference type="OrthoDB" id="3642901at2759"/>
<dbReference type="Proteomes" id="UP000016933">
    <property type="component" value="Unassembled WGS sequence"/>
</dbReference>
<evidence type="ECO:0000313" key="3">
    <source>
        <dbReference type="Proteomes" id="UP000016933"/>
    </source>
</evidence>
<feature type="region of interest" description="Disordered" evidence="1">
    <location>
        <begin position="347"/>
        <end position="366"/>
    </location>
</feature>
<feature type="region of interest" description="Disordered" evidence="1">
    <location>
        <begin position="558"/>
        <end position="701"/>
    </location>
</feature>
<feature type="region of interest" description="Disordered" evidence="1">
    <location>
        <begin position="461"/>
        <end position="509"/>
    </location>
</feature>
<accession>N1Q3W5</accession>
<feature type="compositionally biased region" description="Basic and acidic residues" evidence="1">
    <location>
        <begin position="463"/>
        <end position="474"/>
    </location>
</feature>
<feature type="compositionally biased region" description="Polar residues" evidence="1">
    <location>
        <begin position="649"/>
        <end position="663"/>
    </location>
</feature>
<evidence type="ECO:0000256" key="1">
    <source>
        <dbReference type="SAM" id="MobiDB-lite"/>
    </source>
</evidence>
<protein>
    <submittedName>
        <fullName evidence="2">Uncharacterized protein</fullName>
    </submittedName>
</protein>
<proteinExistence type="predicted"/>
<feature type="compositionally biased region" description="Pro residues" evidence="1">
    <location>
        <begin position="313"/>
        <end position="322"/>
    </location>
</feature>
<feature type="compositionally biased region" description="Polar residues" evidence="1">
    <location>
        <begin position="690"/>
        <end position="701"/>
    </location>
</feature>